<dbReference type="Proteomes" id="UP000015354">
    <property type="component" value="Unassembled WGS sequence"/>
</dbReference>
<gene>
    <name evidence="1" type="ORF">STCU_11876</name>
</gene>
<dbReference type="AlphaFoldDB" id="S9TH40"/>
<protein>
    <submittedName>
        <fullName evidence="1">Uncharacterized protein</fullName>
    </submittedName>
</protein>
<comment type="caution">
    <text evidence="1">The sequence shown here is derived from an EMBL/GenBank/DDBJ whole genome shotgun (WGS) entry which is preliminary data.</text>
</comment>
<sequence length="70" mass="8537">MKWYATRWSASMRWDLHSRNPCMCEKVSISRRLGWHRQTLLRSMILCNELVLFCIPLRMDREKVQIEGLR</sequence>
<evidence type="ECO:0000313" key="2">
    <source>
        <dbReference type="Proteomes" id="UP000015354"/>
    </source>
</evidence>
<name>S9TH40_9TRYP</name>
<accession>S9TH40</accession>
<keyword evidence="2" id="KW-1185">Reference proteome</keyword>
<proteinExistence type="predicted"/>
<evidence type="ECO:0000313" key="1">
    <source>
        <dbReference type="EMBL" id="EPY15633.1"/>
    </source>
</evidence>
<organism evidence="1 2">
    <name type="scientific">Strigomonas culicis</name>
    <dbReference type="NCBI Taxonomy" id="28005"/>
    <lineage>
        <taxon>Eukaryota</taxon>
        <taxon>Discoba</taxon>
        <taxon>Euglenozoa</taxon>
        <taxon>Kinetoplastea</taxon>
        <taxon>Metakinetoplastina</taxon>
        <taxon>Trypanosomatida</taxon>
        <taxon>Trypanosomatidae</taxon>
        <taxon>Strigomonadinae</taxon>
        <taxon>Strigomonas</taxon>
    </lineage>
</organism>
<reference evidence="1 2" key="1">
    <citation type="journal article" date="2013" name="PLoS ONE">
        <title>Predicting the Proteins of Angomonas deanei, Strigomonas culicis and Their Respective Endosymbionts Reveals New Aspects of the Trypanosomatidae Family.</title>
        <authorList>
            <person name="Motta M.C."/>
            <person name="Martins A.C."/>
            <person name="de Souza S.S."/>
            <person name="Catta-Preta C.M."/>
            <person name="Silva R."/>
            <person name="Klein C.C."/>
            <person name="de Almeida L.G."/>
            <person name="de Lima Cunha O."/>
            <person name="Ciapina L.P."/>
            <person name="Brocchi M."/>
            <person name="Colabardini A.C."/>
            <person name="de Araujo Lima B."/>
            <person name="Machado C.R."/>
            <person name="de Almeida Soares C.M."/>
            <person name="Probst C.M."/>
            <person name="de Menezes C.B."/>
            <person name="Thompson C.E."/>
            <person name="Bartholomeu D.C."/>
            <person name="Gradia D.F."/>
            <person name="Pavoni D.P."/>
            <person name="Grisard E.C."/>
            <person name="Fantinatti-Garboggini F."/>
            <person name="Marchini F.K."/>
            <person name="Rodrigues-Luiz G.F."/>
            <person name="Wagner G."/>
            <person name="Goldman G.H."/>
            <person name="Fietto J.L."/>
            <person name="Elias M.C."/>
            <person name="Goldman M.H."/>
            <person name="Sagot M.F."/>
            <person name="Pereira M."/>
            <person name="Stoco P.H."/>
            <person name="de Mendonca-Neto R.P."/>
            <person name="Teixeira S.M."/>
            <person name="Maciel T.E."/>
            <person name="de Oliveira Mendes T.A."/>
            <person name="Urmenyi T.P."/>
            <person name="de Souza W."/>
            <person name="Schenkman S."/>
            <person name="de Vasconcelos A.T."/>
        </authorList>
    </citation>
    <scope>NUCLEOTIDE SEQUENCE [LARGE SCALE GENOMIC DNA]</scope>
</reference>
<dbReference type="EMBL" id="ATMH01011885">
    <property type="protein sequence ID" value="EPY15633.1"/>
    <property type="molecule type" value="Genomic_DNA"/>
</dbReference>